<dbReference type="AlphaFoldDB" id="A0A319EN75"/>
<feature type="region of interest" description="Disordered" evidence="1">
    <location>
        <begin position="249"/>
        <end position="272"/>
    </location>
</feature>
<evidence type="ECO:0000313" key="4">
    <source>
        <dbReference type="Proteomes" id="UP000248423"/>
    </source>
</evidence>
<gene>
    <name evidence="3" type="ORF">BO78DRAFT_387887</name>
</gene>
<feature type="domain" description="Oxidoreductase acuF-like C2H2 type zinc-finger" evidence="2">
    <location>
        <begin position="289"/>
        <end position="316"/>
    </location>
</feature>
<dbReference type="STRING" id="1448318.A0A319EN75"/>
<evidence type="ECO:0000259" key="2">
    <source>
        <dbReference type="Pfam" id="PF26082"/>
    </source>
</evidence>
<feature type="region of interest" description="Disordered" evidence="1">
    <location>
        <begin position="131"/>
        <end position="158"/>
    </location>
</feature>
<dbReference type="VEuPathDB" id="FungiDB:BO78DRAFT_387887"/>
<dbReference type="PANTHER" id="PTHR35391">
    <property type="entry name" value="C2H2-TYPE DOMAIN-CONTAINING PROTEIN-RELATED"/>
    <property type="match status" value="1"/>
</dbReference>
<reference evidence="3 4" key="1">
    <citation type="submission" date="2018-02" db="EMBL/GenBank/DDBJ databases">
        <title>The genomes of Aspergillus section Nigri reveals drivers in fungal speciation.</title>
        <authorList>
            <consortium name="DOE Joint Genome Institute"/>
            <person name="Vesth T.C."/>
            <person name="Nybo J."/>
            <person name="Theobald S."/>
            <person name="Brandl J."/>
            <person name="Frisvad J.C."/>
            <person name="Nielsen K.F."/>
            <person name="Lyhne E.K."/>
            <person name="Kogle M.E."/>
            <person name="Kuo A."/>
            <person name="Riley R."/>
            <person name="Clum A."/>
            <person name="Nolan M."/>
            <person name="Lipzen A."/>
            <person name="Salamov A."/>
            <person name="Henrissat B."/>
            <person name="Wiebenga A."/>
            <person name="De vries R.P."/>
            <person name="Grigoriev I.V."/>
            <person name="Mortensen U.H."/>
            <person name="Andersen M.R."/>
            <person name="Baker S.E."/>
        </authorList>
    </citation>
    <scope>NUCLEOTIDE SEQUENCE [LARGE SCALE GENOMIC DNA]</scope>
    <source>
        <strain evidence="3 4">CBS 121057</strain>
    </source>
</reference>
<keyword evidence="4" id="KW-1185">Reference proteome</keyword>
<name>A0A319EN75_ASPSB</name>
<dbReference type="PANTHER" id="PTHR35391:SF7">
    <property type="entry name" value="C2H2-TYPE DOMAIN-CONTAINING PROTEIN"/>
    <property type="match status" value="1"/>
</dbReference>
<proteinExistence type="predicted"/>
<evidence type="ECO:0000313" key="3">
    <source>
        <dbReference type="EMBL" id="PYI05204.1"/>
    </source>
</evidence>
<sequence>MSIYEAFVRCEHAFEELSDATWSYHGPYHYGVVDDVNDYKAWGELVGAAYSSGLLERSLDNKLRESSPLRDSVPYQLALLEKSIDKARQILEKETLFFETPCHKPYDAHFKLLEPQAKEVLPCEDSPEYWDDDTIGSIPSSPASEDYDSDSTAYSDPPEATELQKAVDLIRLGMESLWELDLENPESLDLFESAYDEEVSRFEDSDIVLVRESFPDERLGEDVRRRLGKMITMCRQILFDRRRERGLPPQTLAPSVIKPDFPMGSSSDDPDLRIRVPHPPVELKEGEATEFECKYCYREVRIDGHRAWEEHVINDLQPYACTYTECNDATHFFEDMDEWIRHEKKEHDKGCFWCNMTGHDTYEDRGEFTKHMVEDHHMQAEEVSPLHYFWHASVTIGDPPSDQPGAEELCNLCFRHTYDRKKHVARHLQQLAMFAIPWEDFGTAVNEETDTDDHDEIDT</sequence>
<dbReference type="OrthoDB" id="6133115at2759"/>
<dbReference type="Pfam" id="PF26082">
    <property type="entry name" value="zf-C2H2_AcuF"/>
    <property type="match status" value="1"/>
</dbReference>
<protein>
    <recommendedName>
        <fullName evidence="2">Oxidoreductase acuF-like C2H2 type zinc-finger domain-containing protein</fullName>
    </recommendedName>
</protein>
<evidence type="ECO:0000256" key="1">
    <source>
        <dbReference type="SAM" id="MobiDB-lite"/>
    </source>
</evidence>
<accession>A0A319EN75</accession>
<dbReference type="EMBL" id="KZ826360">
    <property type="protein sequence ID" value="PYI05204.1"/>
    <property type="molecule type" value="Genomic_DNA"/>
</dbReference>
<dbReference type="InterPro" id="IPR058925">
    <property type="entry name" value="zf-C2H2_AcuF"/>
</dbReference>
<dbReference type="Proteomes" id="UP000248423">
    <property type="component" value="Unassembled WGS sequence"/>
</dbReference>
<organism evidence="3 4">
    <name type="scientific">Aspergillus sclerotiicarbonarius (strain CBS 121057 / IBT 28362)</name>
    <dbReference type="NCBI Taxonomy" id="1448318"/>
    <lineage>
        <taxon>Eukaryota</taxon>
        <taxon>Fungi</taxon>
        <taxon>Dikarya</taxon>
        <taxon>Ascomycota</taxon>
        <taxon>Pezizomycotina</taxon>
        <taxon>Eurotiomycetes</taxon>
        <taxon>Eurotiomycetidae</taxon>
        <taxon>Eurotiales</taxon>
        <taxon>Aspergillaceae</taxon>
        <taxon>Aspergillus</taxon>
        <taxon>Aspergillus subgen. Circumdati</taxon>
    </lineage>
</organism>